<dbReference type="RefSeq" id="WP_088215692.1">
    <property type="nucleotide sequence ID" value="NZ_NIPW01000023.1"/>
</dbReference>
<name>A0A212AAF1_9RHOB</name>
<sequence length="73" mass="7749">MAIYVIVVLNGGFWSRLLAIFPGDLARPLVLAASVWGLTMLLLELLGPGRLQKPAAALLILIAAGAPCYERSC</sequence>
<feature type="transmembrane region" description="Helical" evidence="1">
    <location>
        <begin position="25"/>
        <end position="43"/>
    </location>
</feature>
<evidence type="ECO:0000313" key="3">
    <source>
        <dbReference type="Proteomes" id="UP000196878"/>
    </source>
</evidence>
<gene>
    <name evidence="2" type="ORF">CDV49_12115</name>
</gene>
<reference evidence="2 3" key="1">
    <citation type="submission" date="2016-12" db="EMBL/GenBank/DDBJ databases">
        <title>Comparison of Traditional DNA-DNA Hybridization with In Silico Genomic Analysis.</title>
        <authorList>
            <person name="Nicholson A.C."/>
            <person name="Humrighouse B.W."/>
            <person name="Graziano J."/>
            <person name="Lasker B."/>
            <person name="Whitney A.M."/>
            <person name="Mcquiston J.R."/>
        </authorList>
    </citation>
    <scope>NUCLEOTIDE SEQUENCE [LARGE SCALE GENOMIC DNA]</scope>
    <source>
        <strain evidence="2 3">H2240</strain>
    </source>
</reference>
<protein>
    <submittedName>
        <fullName evidence="2">Uncharacterized protein</fullName>
    </submittedName>
</protein>
<keyword evidence="1" id="KW-0812">Transmembrane</keyword>
<dbReference type="AlphaFoldDB" id="A0A212AAF1"/>
<dbReference type="OrthoDB" id="9786870at2"/>
<dbReference type="Proteomes" id="UP000196878">
    <property type="component" value="Unassembled WGS sequence"/>
</dbReference>
<organism evidence="2 3">
    <name type="scientific">Haematobacter genomosp. 1</name>
    <dbReference type="NCBI Taxonomy" id="366618"/>
    <lineage>
        <taxon>Bacteria</taxon>
        <taxon>Pseudomonadati</taxon>
        <taxon>Pseudomonadota</taxon>
        <taxon>Alphaproteobacteria</taxon>
        <taxon>Rhodobacterales</taxon>
        <taxon>Paracoccaceae</taxon>
        <taxon>Haematobacter</taxon>
    </lineage>
</organism>
<dbReference type="EMBL" id="NIPW01000023">
    <property type="protein sequence ID" value="OWJ77155.1"/>
    <property type="molecule type" value="Genomic_DNA"/>
</dbReference>
<keyword evidence="1" id="KW-1133">Transmembrane helix</keyword>
<evidence type="ECO:0000256" key="1">
    <source>
        <dbReference type="SAM" id="Phobius"/>
    </source>
</evidence>
<evidence type="ECO:0000313" key="2">
    <source>
        <dbReference type="EMBL" id="OWJ77155.1"/>
    </source>
</evidence>
<proteinExistence type="predicted"/>
<accession>A0A212AAF1</accession>
<keyword evidence="1" id="KW-0472">Membrane</keyword>
<comment type="caution">
    <text evidence="2">The sequence shown here is derived from an EMBL/GenBank/DDBJ whole genome shotgun (WGS) entry which is preliminary data.</text>
</comment>
<keyword evidence="3" id="KW-1185">Reference proteome</keyword>